<proteinExistence type="predicted"/>
<protein>
    <submittedName>
        <fullName evidence="1">Uncharacterized protein</fullName>
    </submittedName>
</protein>
<evidence type="ECO:0000313" key="1">
    <source>
        <dbReference type="EMBL" id="JAD66147.1"/>
    </source>
</evidence>
<reference evidence="1" key="1">
    <citation type="submission" date="2014-09" db="EMBL/GenBank/DDBJ databases">
        <authorList>
            <person name="Magalhaes I.L.F."/>
            <person name="Oliveira U."/>
            <person name="Santos F.R."/>
            <person name="Vidigal T.H.D.A."/>
            <person name="Brescovit A.D."/>
            <person name="Santos A.J."/>
        </authorList>
    </citation>
    <scope>NUCLEOTIDE SEQUENCE</scope>
    <source>
        <tissue evidence="1">Shoot tissue taken approximately 20 cm above the soil surface</tissue>
    </source>
</reference>
<name>A0A0A9C3Q9_ARUDO</name>
<reference evidence="1" key="2">
    <citation type="journal article" date="2015" name="Data Brief">
        <title>Shoot transcriptome of the giant reed, Arundo donax.</title>
        <authorList>
            <person name="Barrero R.A."/>
            <person name="Guerrero F.D."/>
            <person name="Moolhuijzen P."/>
            <person name="Goolsby J.A."/>
            <person name="Tidwell J."/>
            <person name="Bellgard S.E."/>
            <person name="Bellgard M.I."/>
        </authorList>
    </citation>
    <scope>NUCLEOTIDE SEQUENCE</scope>
    <source>
        <tissue evidence="1">Shoot tissue taken approximately 20 cm above the soil surface</tissue>
    </source>
</reference>
<accession>A0A0A9C3Q9</accession>
<dbReference type="EMBL" id="GBRH01231748">
    <property type="protein sequence ID" value="JAD66147.1"/>
    <property type="molecule type" value="Transcribed_RNA"/>
</dbReference>
<dbReference type="AlphaFoldDB" id="A0A0A9C3Q9"/>
<organism evidence="1">
    <name type="scientific">Arundo donax</name>
    <name type="common">Giant reed</name>
    <name type="synonym">Donax arundinaceus</name>
    <dbReference type="NCBI Taxonomy" id="35708"/>
    <lineage>
        <taxon>Eukaryota</taxon>
        <taxon>Viridiplantae</taxon>
        <taxon>Streptophyta</taxon>
        <taxon>Embryophyta</taxon>
        <taxon>Tracheophyta</taxon>
        <taxon>Spermatophyta</taxon>
        <taxon>Magnoliopsida</taxon>
        <taxon>Liliopsida</taxon>
        <taxon>Poales</taxon>
        <taxon>Poaceae</taxon>
        <taxon>PACMAD clade</taxon>
        <taxon>Arundinoideae</taxon>
        <taxon>Arundineae</taxon>
        <taxon>Arundo</taxon>
    </lineage>
</organism>
<sequence length="17" mass="1872">MSMMICCIALLDQSQQG</sequence>